<protein>
    <submittedName>
        <fullName evidence="1">Uncharacterized protein</fullName>
    </submittedName>
</protein>
<accession>A0A8D9AUM8</accession>
<name>A0A8D9AUM8_9HEMI</name>
<dbReference type="EMBL" id="HBUF01590219">
    <property type="protein sequence ID" value="CAG6773104.1"/>
    <property type="molecule type" value="Transcribed_RNA"/>
</dbReference>
<sequence length="99" mass="11824">MNRFSNSPSTSQGYRYLHTVEYNYTLGDENANFVFFDKVESHDTLVDYVRQQVGMDHRHASQLCVQLHLSIYWYFFTCSCPQHVLVRIGRDHIWKQISF</sequence>
<dbReference type="AlphaFoldDB" id="A0A8D9AUM8"/>
<evidence type="ECO:0000313" key="1">
    <source>
        <dbReference type="EMBL" id="CAG6773104.1"/>
    </source>
</evidence>
<dbReference type="EMBL" id="HBUF01590218">
    <property type="protein sequence ID" value="CAG6773099.1"/>
    <property type="molecule type" value="Transcribed_RNA"/>
</dbReference>
<reference evidence="1" key="1">
    <citation type="submission" date="2021-05" db="EMBL/GenBank/DDBJ databases">
        <authorList>
            <person name="Alioto T."/>
            <person name="Alioto T."/>
            <person name="Gomez Garrido J."/>
        </authorList>
    </citation>
    <scope>NUCLEOTIDE SEQUENCE</scope>
</reference>
<organism evidence="1">
    <name type="scientific">Cacopsylla melanoneura</name>
    <dbReference type="NCBI Taxonomy" id="428564"/>
    <lineage>
        <taxon>Eukaryota</taxon>
        <taxon>Metazoa</taxon>
        <taxon>Ecdysozoa</taxon>
        <taxon>Arthropoda</taxon>
        <taxon>Hexapoda</taxon>
        <taxon>Insecta</taxon>
        <taxon>Pterygota</taxon>
        <taxon>Neoptera</taxon>
        <taxon>Paraneoptera</taxon>
        <taxon>Hemiptera</taxon>
        <taxon>Sternorrhyncha</taxon>
        <taxon>Psylloidea</taxon>
        <taxon>Psyllidae</taxon>
        <taxon>Psyllinae</taxon>
        <taxon>Cacopsylla</taxon>
    </lineage>
</organism>
<proteinExistence type="predicted"/>